<keyword evidence="1" id="KW-0812">Transmembrane</keyword>
<feature type="domain" description="YdbS-like PH" evidence="2">
    <location>
        <begin position="127"/>
        <end position="206"/>
    </location>
</feature>
<proteinExistence type="predicted"/>
<feature type="transmembrane region" description="Helical" evidence="1">
    <location>
        <begin position="58"/>
        <end position="77"/>
    </location>
</feature>
<dbReference type="PANTHER" id="PTHR34473">
    <property type="entry name" value="UPF0699 TRANSMEMBRANE PROTEIN YDBS"/>
    <property type="match status" value="1"/>
</dbReference>
<dbReference type="STRING" id="237069.SAMN05216498_2383"/>
<feature type="domain" description="YdbS-like PH" evidence="2">
    <location>
        <begin position="279"/>
        <end position="349"/>
    </location>
</feature>
<dbReference type="AlphaFoldDB" id="A0A1H0BTM0"/>
<dbReference type="Pfam" id="PF03703">
    <property type="entry name" value="bPH_2"/>
    <property type="match status" value="2"/>
</dbReference>
<dbReference type="RefSeq" id="WP_245686844.1">
    <property type="nucleotide sequence ID" value="NZ_BJVZ01000008.1"/>
</dbReference>
<feature type="transmembrane region" description="Helical" evidence="1">
    <location>
        <begin position="260"/>
        <end position="277"/>
    </location>
</feature>
<feature type="transmembrane region" description="Helical" evidence="1">
    <location>
        <begin position="97"/>
        <end position="122"/>
    </location>
</feature>
<accession>A0A1H0BTM0</accession>
<evidence type="ECO:0000259" key="2">
    <source>
        <dbReference type="Pfam" id="PF03703"/>
    </source>
</evidence>
<organism evidence="3 4">
    <name type="scientific">Tenuibacillus multivorans</name>
    <dbReference type="NCBI Taxonomy" id="237069"/>
    <lineage>
        <taxon>Bacteria</taxon>
        <taxon>Bacillati</taxon>
        <taxon>Bacillota</taxon>
        <taxon>Bacilli</taxon>
        <taxon>Bacillales</taxon>
        <taxon>Bacillaceae</taxon>
        <taxon>Tenuibacillus</taxon>
    </lineage>
</organism>
<gene>
    <name evidence="3" type="ORF">SAMN05216498_2383</name>
</gene>
<evidence type="ECO:0000313" key="3">
    <source>
        <dbReference type="EMBL" id="SDN48978.1"/>
    </source>
</evidence>
<protein>
    <submittedName>
        <fullName evidence="3">Putative membrane protein</fullName>
    </submittedName>
</protein>
<dbReference type="PANTHER" id="PTHR34473:SF2">
    <property type="entry name" value="UPF0699 TRANSMEMBRANE PROTEIN YDBT"/>
    <property type="match status" value="1"/>
</dbReference>
<sequence length="368" mass="42270">MVITNKHAAFLIDLVQVGESESQVQSESIEQTASDEENGSDRVIHFTPTKKDLWKASFTSLSFLAIIPIIAGLYDIFGPLLPDIEQYEGVFYQILNHAWLIAGFIIAGVIVAVVTGVVQTFVRYGQYKISSSDTHIYIEKGLLDESYFAIEKNKVQGIEIRQSFLKRILGLAEVKLVSSAKPSSSGDSTQVNSLYPFLQLGQAFQLIEELLPSYTFNHYMDRLPRESLWIKLLKPSWLWIIATIALYYFKPSPFHIDMAWWVWSLFLLVLVMLNRILDYVHTKYVISDDHVQWWHGGLTSRLFITKRQNVIEVSLSQSLLQKLFKLTSLHTKNRSTPVHVEGVDDVPVSFAHTFHQWYKDRQKDIKVE</sequence>
<keyword evidence="1" id="KW-1133">Transmembrane helix</keyword>
<dbReference type="InterPro" id="IPR005182">
    <property type="entry name" value="YdbS-like_PH"/>
</dbReference>
<evidence type="ECO:0000256" key="1">
    <source>
        <dbReference type="SAM" id="Phobius"/>
    </source>
</evidence>
<dbReference type="EMBL" id="FNIG01000005">
    <property type="protein sequence ID" value="SDN48978.1"/>
    <property type="molecule type" value="Genomic_DNA"/>
</dbReference>
<keyword evidence="1" id="KW-0472">Membrane</keyword>
<name>A0A1H0BTM0_9BACI</name>
<keyword evidence="4" id="KW-1185">Reference proteome</keyword>
<evidence type="ECO:0000313" key="4">
    <source>
        <dbReference type="Proteomes" id="UP000199334"/>
    </source>
</evidence>
<dbReference type="Proteomes" id="UP000199334">
    <property type="component" value="Unassembled WGS sequence"/>
</dbReference>
<reference evidence="3 4" key="1">
    <citation type="submission" date="2016-10" db="EMBL/GenBank/DDBJ databases">
        <authorList>
            <person name="de Groot N.N."/>
        </authorList>
    </citation>
    <scope>NUCLEOTIDE SEQUENCE [LARGE SCALE GENOMIC DNA]</scope>
    <source>
        <strain evidence="3 4">CGMCC 1.3442</strain>
    </source>
</reference>
<feature type="transmembrane region" description="Helical" evidence="1">
    <location>
        <begin position="228"/>
        <end position="248"/>
    </location>
</feature>